<organism evidence="2 3">
    <name type="scientific">Lentinus brumalis</name>
    <dbReference type="NCBI Taxonomy" id="2498619"/>
    <lineage>
        <taxon>Eukaryota</taxon>
        <taxon>Fungi</taxon>
        <taxon>Dikarya</taxon>
        <taxon>Basidiomycota</taxon>
        <taxon>Agaricomycotina</taxon>
        <taxon>Agaricomycetes</taxon>
        <taxon>Polyporales</taxon>
        <taxon>Polyporaceae</taxon>
        <taxon>Lentinus</taxon>
    </lineage>
</organism>
<gene>
    <name evidence="2" type="ORF">OH76DRAFT_716435</name>
</gene>
<dbReference type="InterPro" id="IPR001810">
    <property type="entry name" value="F-box_dom"/>
</dbReference>
<dbReference type="SUPFAM" id="SSF52047">
    <property type="entry name" value="RNI-like"/>
    <property type="match status" value="1"/>
</dbReference>
<accession>A0A371D5I9</accession>
<dbReference type="CDD" id="cd09917">
    <property type="entry name" value="F-box_SF"/>
    <property type="match status" value="1"/>
</dbReference>
<feature type="domain" description="F-box" evidence="1">
    <location>
        <begin position="126"/>
        <end position="163"/>
    </location>
</feature>
<evidence type="ECO:0000313" key="2">
    <source>
        <dbReference type="EMBL" id="RDX47779.1"/>
    </source>
</evidence>
<dbReference type="Gene3D" id="3.80.10.10">
    <property type="entry name" value="Ribonuclease Inhibitor"/>
    <property type="match status" value="1"/>
</dbReference>
<name>A0A371D5I9_9APHY</name>
<dbReference type="EMBL" id="KZ857416">
    <property type="protein sequence ID" value="RDX47779.1"/>
    <property type="molecule type" value="Genomic_DNA"/>
</dbReference>
<dbReference type="OrthoDB" id="2758753at2759"/>
<proteinExistence type="predicted"/>
<evidence type="ECO:0000259" key="1">
    <source>
        <dbReference type="PROSITE" id="PS50181"/>
    </source>
</evidence>
<dbReference type="STRING" id="139420.A0A371D5I9"/>
<reference evidence="2 3" key="1">
    <citation type="journal article" date="2018" name="Biotechnol. Biofuels">
        <title>Integrative visual omics of the white-rot fungus Polyporus brumalis exposes the biotechnological potential of its oxidative enzymes for delignifying raw plant biomass.</title>
        <authorList>
            <person name="Miyauchi S."/>
            <person name="Rancon A."/>
            <person name="Drula E."/>
            <person name="Hage H."/>
            <person name="Chaduli D."/>
            <person name="Favel A."/>
            <person name="Grisel S."/>
            <person name="Henrissat B."/>
            <person name="Herpoel-Gimbert I."/>
            <person name="Ruiz-Duenas F.J."/>
            <person name="Chevret D."/>
            <person name="Hainaut M."/>
            <person name="Lin J."/>
            <person name="Wang M."/>
            <person name="Pangilinan J."/>
            <person name="Lipzen A."/>
            <person name="Lesage-Meessen L."/>
            <person name="Navarro D."/>
            <person name="Riley R."/>
            <person name="Grigoriev I.V."/>
            <person name="Zhou S."/>
            <person name="Raouche S."/>
            <person name="Rosso M.N."/>
        </authorList>
    </citation>
    <scope>NUCLEOTIDE SEQUENCE [LARGE SCALE GENOMIC DNA]</scope>
    <source>
        <strain evidence="2 3">BRFM 1820</strain>
    </source>
</reference>
<keyword evidence="3" id="KW-1185">Reference proteome</keyword>
<dbReference type="AlphaFoldDB" id="A0A371D5I9"/>
<dbReference type="Proteomes" id="UP000256964">
    <property type="component" value="Unassembled WGS sequence"/>
</dbReference>
<dbReference type="Pfam" id="PF00646">
    <property type="entry name" value="F-box"/>
    <property type="match status" value="1"/>
</dbReference>
<dbReference type="InterPro" id="IPR032675">
    <property type="entry name" value="LRR_dom_sf"/>
</dbReference>
<protein>
    <recommendedName>
        <fullName evidence="1">F-box domain-containing protein</fullName>
    </recommendedName>
</protein>
<dbReference type="PROSITE" id="PS50181">
    <property type="entry name" value="FBOX"/>
    <property type="match status" value="1"/>
</dbReference>
<sequence>MPSTLSSEVVSSRTRRRVWPCLSTCGRTYGYRDPGKGIRSCYAACNVVQHHGGTPFALTPIDCGHGIPEYVSRLLILLSGSDFHLRTQTLGGKQLRRHSFAASYRRMFSITPLTPPEETLPGKVGSHAAPAIPDDILPEILHHLSFQDRLSMTLLSKHVRQIIPLRVTDVVLRSPEQSSALCDYITADSPNRAPHLRSIRVLWAPESQSRFQAFVDMSIMGEAIRKAPHLRELQCTAWLLEVVSLKDVQGLDNLTTLKLAGWPSKLQDLSSLPAKLRSLSFTSKPDDDSYSPSYSPSFADLVRSISHLSFLHTLLLQDIRFVTEDNWTWPAAEDGALPVLPSLTTLRLLSVILPWTTADPLKVIFPNLSAVDVAYNRVNTLISRRHNTRRDGPESPFVIRHLQLASDPLACDSDPTNFIPSSWKVNRLTLHARTSDDIELVGLSMESVDELAHLTIDTTAARGLIFATFADVMHVMASWAAPLRFLEFVSRNGDFTELISDITNAYSETNRKTAAMKFPLLCLSIRATTQAEHAPWKVVFRRDQFLEAVSKWFPSLRYIALADIPDDFDGEDDEKRHWWRVIRDDEGSPVEVREVPLWEGRRVRDYFLDADADTAAHFEERFVPRW</sequence>
<evidence type="ECO:0000313" key="3">
    <source>
        <dbReference type="Proteomes" id="UP000256964"/>
    </source>
</evidence>